<dbReference type="HOGENOM" id="CLU_2346264_0_0_1"/>
<gene>
    <name evidence="2" type="ORF">H072_5326</name>
</gene>
<dbReference type="EMBL" id="AQGS01000274">
    <property type="protein sequence ID" value="EPS40811.1"/>
    <property type="molecule type" value="Genomic_DNA"/>
</dbReference>
<keyword evidence="1" id="KW-0732">Signal</keyword>
<dbReference type="Proteomes" id="UP000015100">
    <property type="component" value="Unassembled WGS sequence"/>
</dbReference>
<comment type="caution">
    <text evidence="2">The sequence shown here is derived from an EMBL/GenBank/DDBJ whole genome shotgun (WGS) entry which is preliminary data.</text>
</comment>
<name>S8AI54_DACHA</name>
<sequence>MHFVSLQFSALLSLFVLMAMIILPDMGVAAPVPEPEPKSVYRTCVRVVVRTRIRIIVNGSTSTSTASRTSTRCVTSTAAGVAPRTLATGIPAIEIMEDA</sequence>
<dbReference type="AlphaFoldDB" id="S8AI54"/>
<keyword evidence="3" id="KW-1185">Reference proteome</keyword>
<reference evidence="2 3" key="1">
    <citation type="journal article" date="2013" name="PLoS Genet.">
        <title>Genomic mechanisms accounting for the adaptation to parasitism in nematode-trapping fungi.</title>
        <authorList>
            <person name="Meerupati T."/>
            <person name="Andersson K.M."/>
            <person name="Friman E."/>
            <person name="Kumar D."/>
            <person name="Tunlid A."/>
            <person name="Ahren D."/>
        </authorList>
    </citation>
    <scope>NUCLEOTIDE SEQUENCE [LARGE SCALE GENOMIC DNA]</scope>
    <source>
        <strain evidence="2 3">CBS 200.50</strain>
    </source>
</reference>
<evidence type="ECO:0000313" key="2">
    <source>
        <dbReference type="EMBL" id="EPS40811.1"/>
    </source>
</evidence>
<feature type="signal peptide" evidence="1">
    <location>
        <begin position="1"/>
        <end position="29"/>
    </location>
</feature>
<organism evidence="2 3">
    <name type="scientific">Dactylellina haptotyla (strain CBS 200.50)</name>
    <name type="common">Nematode-trapping fungus</name>
    <name type="synonym">Monacrosporium haptotylum</name>
    <dbReference type="NCBI Taxonomy" id="1284197"/>
    <lineage>
        <taxon>Eukaryota</taxon>
        <taxon>Fungi</taxon>
        <taxon>Dikarya</taxon>
        <taxon>Ascomycota</taxon>
        <taxon>Pezizomycotina</taxon>
        <taxon>Orbiliomycetes</taxon>
        <taxon>Orbiliales</taxon>
        <taxon>Orbiliaceae</taxon>
        <taxon>Dactylellina</taxon>
    </lineage>
</organism>
<evidence type="ECO:0008006" key="4">
    <source>
        <dbReference type="Google" id="ProtNLM"/>
    </source>
</evidence>
<proteinExistence type="predicted"/>
<evidence type="ECO:0000256" key="1">
    <source>
        <dbReference type="SAM" id="SignalP"/>
    </source>
</evidence>
<protein>
    <recommendedName>
        <fullName evidence="4">Secreted protein</fullName>
    </recommendedName>
</protein>
<accession>S8AI54</accession>
<feature type="chain" id="PRO_5004547792" description="Secreted protein" evidence="1">
    <location>
        <begin position="30"/>
        <end position="99"/>
    </location>
</feature>
<evidence type="ECO:0000313" key="3">
    <source>
        <dbReference type="Proteomes" id="UP000015100"/>
    </source>
</evidence>
<reference evidence="3" key="2">
    <citation type="submission" date="2013-04" db="EMBL/GenBank/DDBJ databases">
        <title>Genomic mechanisms accounting for the adaptation to parasitism in nematode-trapping fungi.</title>
        <authorList>
            <person name="Ahren D.G."/>
        </authorList>
    </citation>
    <scope>NUCLEOTIDE SEQUENCE [LARGE SCALE GENOMIC DNA]</scope>
    <source>
        <strain evidence="3">CBS 200.50</strain>
    </source>
</reference>
<dbReference type="OMA" id="FNGNIYT"/>